<evidence type="ECO:0000256" key="5">
    <source>
        <dbReference type="ARBA" id="ARBA00023002"/>
    </source>
</evidence>
<evidence type="ECO:0000256" key="6">
    <source>
        <dbReference type="ARBA" id="ARBA00023004"/>
    </source>
</evidence>
<dbReference type="RefSeq" id="WP_201923368.1">
    <property type="nucleotide sequence ID" value="NZ_JAERQG010000004.1"/>
</dbReference>
<organism evidence="8 9">
    <name type="scientific">Marivirga atlantica</name>
    <dbReference type="NCBI Taxonomy" id="1548457"/>
    <lineage>
        <taxon>Bacteria</taxon>
        <taxon>Pseudomonadati</taxon>
        <taxon>Bacteroidota</taxon>
        <taxon>Cytophagia</taxon>
        <taxon>Cytophagales</taxon>
        <taxon>Marivirgaceae</taxon>
        <taxon>Marivirga</taxon>
    </lineage>
</organism>
<keyword evidence="3" id="KW-0847">Vitamin C</keyword>
<keyword evidence="4" id="KW-0223">Dioxygenase</keyword>
<dbReference type="InterPro" id="IPR044862">
    <property type="entry name" value="Pro_4_hyd_alph_FE2OG_OXY"/>
</dbReference>
<evidence type="ECO:0000256" key="1">
    <source>
        <dbReference type="ARBA" id="ARBA00001961"/>
    </source>
</evidence>
<name>A0A937DI50_9BACT</name>
<dbReference type="GO" id="GO:0008198">
    <property type="term" value="F:ferrous iron binding"/>
    <property type="evidence" value="ECO:0007669"/>
    <property type="project" value="TreeGrafter"/>
</dbReference>
<reference evidence="8" key="1">
    <citation type="submission" date="2021-01" db="EMBL/GenBank/DDBJ databases">
        <title>Marivirga sp. nov., isolated from intertidal surface sediments.</title>
        <authorList>
            <person name="Zhang M."/>
        </authorList>
    </citation>
    <scope>NUCLEOTIDE SEQUENCE</scope>
    <source>
        <strain evidence="8">SM1354</strain>
    </source>
</reference>
<dbReference type="InterPro" id="IPR005123">
    <property type="entry name" value="Oxoglu/Fe-dep_dioxygenase_dom"/>
</dbReference>
<sequence>MQEIHQDVLETAIDHLAEKGFFIWDDFIAKDEVSNLINTIKQDKAAGEFKKAGIGKQVLHQVDSSIRGDYIEWVDRQHPAPVVQKFINKIDELRTYINQTCYLGLKDFECHFAIYPENTFYKKHIDRFQQNAHRVLSFVLYLNENWQKGDGGELGIYPDKEEHIVEPVAGRLILFRSEILHEVLLSHKERISLTGWMLDKDMSLTFLQ</sequence>
<dbReference type="SUPFAM" id="SSF51197">
    <property type="entry name" value="Clavaminate synthase-like"/>
    <property type="match status" value="1"/>
</dbReference>
<dbReference type="PANTHER" id="PTHR12907:SF26">
    <property type="entry name" value="HIF PROLYL HYDROXYLASE, ISOFORM C"/>
    <property type="match status" value="1"/>
</dbReference>
<comment type="caution">
    <text evidence="8">The sequence shown here is derived from an EMBL/GenBank/DDBJ whole genome shotgun (WGS) entry which is preliminary data.</text>
</comment>
<protein>
    <submittedName>
        <fullName evidence="8">2OG-Fe(II) oxygenase</fullName>
    </submittedName>
</protein>
<dbReference type="PROSITE" id="PS51471">
    <property type="entry name" value="FE2OG_OXY"/>
    <property type="match status" value="1"/>
</dbReference>
<evidence type="ECO:0000313" key="9">
    <source>
        <dbReference type="Proteomes" id="UP000642920"/>
    </source>
</evidence>
<accession>A0A937DI50</accession>
<keyword evidence="6" id="KW-0408">Iron</keyword>
<evidence type="ECO:0000256" key="4">
    <source>
        <dbReference type="ARBA" id="ARBA00022964"/>
    </source>
</evidence>
<proteinExistence type="predicted"/>
<evidence type="ECO:0000259" key="7">
    <source>
        <dbReference type="PROSITE" id="PS51471"/>
    </source>
</evidence>
<dbReference type="GO" id="GO:0071456">
    <property type="term" value="P:cellular response to hypoxia"/>
    <property type="evidence" value="ECO:0007669"/>
    <property type="project" value="TreeGrafter"/>
</dbReference>
<comment type="cofactor">
    <cofactor evidence="1">
        <name>L-ascorbate</name>
        <dbReference type="ChEBI" id="CHEBI:38290"/>
    </cofactor>
</comment>
<dbReference type="SMART" id="SM00702">
    <property type="entry name" value="P4Hc"/>
    <property type="match status" value="1"/>
</dbReference>
<gene>
    <name evidence="8" type="ORF">JKP34_15255</name>
</gene>
<dbReference type="PANTHER" id="PTHR12907">
    <property type="entry name" value="EGL NINE HOMOLOG-RELATED"/>
    <property type="match status" value="1"/>
</dbReference>
<dbReference type="InterPro" id="IPR006620">
    <property type="entry name" value="Pro_4_hyd_alph"/>
</dbReference>
<keyword evidence="9" id="KW-1185">Reference proteome</keyword>
<evidence type="ECO:0000256" key="2">
    <source>
        <dbReference type="ARBA" id="ARBA00022723"/>
    </source>
</evidence>
<keyword evidence="2" id="KW-0479">Metal-binding</keyword>
<dbReference type="GO" id="GO:0031418">
    <property type="term" value="F:L-ascorbic acid binding"/>
    <property type="evidence" value="ECO:0007669"/>
    <property type="project" value="UniProtKB-KW"/>
</dbReference>
<dbReference type="Pfam" id="PF13640">
    <property type="entry name" value="2OG-FeII_Oxy_3"/>
    <property type="match status" value="1"/>
</dbReference>
<evidence type="ECO:0000313" key="8">
    <source>
        <dbReference type="EMBL" id="MBL0766623.1"/>
    </source>
</evidence>
<evidence type="ECO:0000256" key="3">
    <source>
        <dbReference type="ARBA" id="ARBA00022896"/>
    </source>
</evidence>
<dbReference type="GO" id="GO:0031543">
    <property type="term" value="F:peptidyl-proline dioxygenase activity"/>
    <property type="evidence" value="ECO:0007669"/>
    <property type="project" value="TreeGrafter"/>
</dbReference>
<dbReference type="AlphaFoldDB" id="A0A937DI50"/>
<keyword evidence="5" id="KW-0560">Oxidoreductase</keyword>
<dbReference type="Gene3D" id="2.60.120.620">
    <property type="entry name" value="q2cbj1_9rhob like domain"/>
    <property type="match status" value="1"/>
</dbReference>
<dbReference type="EMBL" id="JAERQG010000004">
    <property type="protein sequence ID" value="MBL0766623.1"/>
    <property type="molecule type" value="Genomic_DNA"/>
</dbReference>
<dbReference type="InterPro" id="IPR051559">
    <property type="entry name" value="HIF_prolyl_hydroxylases"/>
</dbReference>
<feature type="domain" description="Fe2OG dioxygenase" evidence="7">
    <location>
        <begin position="106"/>
        <end position="199"/>
    </location>
</feature>
<dbReference type="Proteomes" id="UP000642920">
    <property type="component" value="Unassembled WGS sequence"/>
</dbReference>